<evidence type="ECO:0000313" key="2">
    <source>
        <dbReference type="Proteomes" id="UP001054252"/>
    </source>
</evidence>
<gene>
    <name evidence="1" type="ORF">SLEP1_g59338</name>
</gene>
<evidence type="ECO:0000313" key="1">
    <source>
        <dbReference type="EMBL" id="GKV52773.1"/>
    </source>
</evidence>
<protein>
    <submittedName>
        <fullName evidence="1">Uncharacterized protein</fullName>
    </submittedName>
</protein>
<dbReference type="EMBL" id="BPVZ01000849">
    <property type="protein sequence ID" value="GKV52773.1"/>
    <property type="molecule type" value="Genomic_DNA"/>
</dbReference>
<organism evidence="1 2">
    <name type="scientific">Rubroshorea leprosula</name>
    <dbReference type="NCBI Taxonomy" id="152421"/>
    <lineage>
        <taxon>Eukaryota</taxon>
        <taxon>Viridiplantae</taxon>
        <taxon>Streptophyta</taxon>
        <taxon>Embryophyta</taxon>
        <taxon>Tracheophyta</taxon>
        <taxon>Spermatophyta</taxon>
        <taxon>Magnoliopsida</taxon>
        <taxon>eudicotyledons</taxon>
        <taxon>Gunneridae</taxon>
        <taxon>Pentapetalae</taxon>
        <taxon>rosids</taxon>
        <taxon>malvids</taxon>
        <taxon>Malvales</taxon>
        <taxon>Dipterocarpaceae</taxon>
        <taxon>Rubroshorea</taxon>
    </lineage>
</organism>
<reference evidence="1 2" key="1">
    <citation type="journal article" date="2021" name="Commun. Biol.">
        <title>The genome of Shorea leprosula (Dipterocarpaceae) highlights the ecological relevance of drought in aseasonal tropical rainforests.</title>
        <authorList>
            <person name="Ng K.K.S."/>
            <person name="Kobayashi M.J."/>
            <person name="Fawcett J.A."/>
            <person name="Hatakeyama M."/>
            <person name="Paape T."/>
            <person name="Ng C.H."/>
            <person name="Ang C.C."/>
            <person name="Tnah L.H."/>
            <person name="Lee C.T."/>
            <person name="Nishiyama T."/>
            <person name="Sese J."/>
            <person name="O'Brien M.J."/>
            <person name="Copetti D."/>
            <person name="Mohd Noor M.I."/>
            <person name="Ong R.C."/>
            <person name="Putra M."/>
            <person name="Sireger I.Z."/>
            <person name="Indrioko S."/>
            <person name="Kosugi Y."/>
            <person name="Izuno A."/>
            <person name="Isagi Y."/>
            <person name="Lee S.L."/>
            <person name="Shimizu K.K."/>
        </authorList>
    </citation>
    <scope>NUCLEOTIDE SEQUENCE [LARGE SCALE GENOMIC DNA]</scope>
    <source>
        <strain evidence="1">214</strain>
    </source>
</reference>
<sequence length="158" mass="18114">MRERVRARESARVLTRHPTTRDSADVYILARRDQRGRRFGFVCMSKVVDVKDMERKLDHIWLDSYHLKVVAGNNNAIVNGISVANEFNKTAVAKKKEATEEIRKEGIKPNDLEAVPETRPYGSSLLVQSEGMAVRRYTSKNKLVLQFSPIDEEVAWLK</sequence>
<dbReference type="AlphaFoldDB" id="A0AAV5MTK8"/>
<name>A0AAV5MTK8_9ROSI</name>
<dbReference type="Proteomes" id="UP001054252">
    <property type="component" value="Unassembled WGS sequence"/>
</dbReference>
<proteinExistence type="predicted"/>
<comment type="caution">
    <text evidence="1">The sequence shown here is derived from an EMBL/GenBank/DDBJ whole genome shotgun (WGS) entry which is preliminary data.</text>
</comment>
<accession>A0AAV5MTK8</accession>
<dbReference type="CDD" id="cd00590">
    <property type="entry name" value="RRM_SF"/>
    <property type="match status" value="1"/>
</dbReference>
<keyword evidence="2" id="KW-1185">Reference proteome</keyword>